<protein>
    <submittedName>
        <fullName evidence="1">Polysaccharide lyase</fullName>
    </submittedName>
</protein>
<keyword evidence="2" id="KW-1185">Reference proteome</keyword>
<dbReference type="EMBL" id="FTMD01000002">
    <property type="protein sequence ID" value="SIQ02907.1"/>
    <property type="molecule type" value="Genomic_DNA"/>
</dbReference>
<name>A0A1N6PF26_9RHOO</name>
<dbReference type="GO" id="GO:0016829">
    <property type="term" value="F:lyase activity"/>
    <property type="evidence" value="ECO:0007669"/>
    <property type="project" value="UniProtKB-KW"/>
</dbReference>
<reference evidence="2" key="1">
    <citation type="submission" date="2017-01" db="EMBL/GenBank/DDBJ databases">
        <authorList>
            <person name="Varghese N."/>
            <person name="Submissions S."/>
        </authorList>
    </citation>
    <scope>NUCLEOTIDE SEQUENCE [LARGE SCALE GENOMIC DNA]</scope>
    <source>
        <strain evidence="2">ATCC 51758</strain>
    </source>
</reference>
<gene>
    <name evidence="1" type="ORF">SAMN05421829_10211</name>
</gene>
<dbReference type="Proteomes" id="UP000186819">
    <property type="component" value="Unassembled WGS sequence"/>
</dbReference>
<sequence>MVLKAIVRDTDQKVFGGLRTEIVPLNEYVREGVRWYAISVYFPEDWIFHPYPVIVGQLHTSQKGRTLSPPLAFVVHGQNLDLELYANHRLVDDATQPSRENSARQLIRLASIMKESWYCFVVRADWSRRLGEGSIKIWMNGDKVYESYNLYNQYETWLGNYPKAGLYVPGMMGVKERMLLLDFIYLGGPRTGYQEMAALTPCAGAKVEDAE</sequence>
<dbReference type="STRING" id="34027.SAMN05421829_10211"/>
<dbReference type="Pfam" id="PF14099">
    <property type="entry name" value="Polysacc_lyase"/>
    <property type="match status" value="1"/>
</dbReference>
<organism evidence="1 2">
    <name type="scientific">Aromatoleum tolulyticum</name>
    <dbReference type="NCBI Taxonomy" id="34027"/>
    <lineage>
        <taxon>Bacteria</taxon>
        <taxon>Pseudomonadati</taxon>
        <taxon>Pseudomonadota</taxon>
        <taxon>Betaproteobacteria</taxon>
        <taxon>Rhodocyclales</taxon>
        <taxon>Rhodocyclaceae</taxon>
        <taxon>Aromatoleum</taxon>
    </lineage>
</organism>
<dbReference type="InterPro" id="IPR025975">
    <property type="entry name" value="Polysacc_lyase"/>
</dbReference>
<proteinExistence type="predicted"/>
<dbReference type="Gene3D" id="2.60.120.200">
    <property type="match status" value="1"/>
</dbReference>
<evidence type="ECO:0000313" key="1">
    <source>
        <dbReference type="EMBL" id="SIQ02907.1"/>
    </source>
</evidence>
<dbReference type="AlphaFoldDB" id="A0A1N6PF26"/>
<accession>A0A1N6PF26</accession>
<evidence type="ECO:0000313" key="2">
    <source>
        <dbReference type="Proteomes" id="UP000186819"/>
    </source>
</evidence>
<keyword evidence="1" id="KW-0456">Lyase</keyword>